<dbReference type="InterPro" id="IPR029058">
    <property type="entry name" value="AB_hydrolase_fold"/>
</dbReference>
<protein>
    <submittedName>
        <fullName evidence="1">Uncharacterized protein</fullName>
    </submittedName>
</protein>
<gene>
    <name evidence="1" type="ORF">PSCICP_34410</name>
</gene>
<accession>A0ABQ1DR56</accession>
<evidence type="ECO:0000313" key="2">
    <source>
        <dbReference type="Proteomes" id="UP000614982"/>
    </source>
</evidence>
<dbReference type="RefSeq" id="WP_025258741.1">
    <property type="nucleotide sequence ID" value="NZ_BLVV01000018.1"/>
</dbReference>
<organism evidence="1 2">
    <name type="scientific">Pseudomonas cichorii</name>
    <dbReference type="NCBI Taxonomy" id="36746"/>
    <lineage>
        <taxon>Bacteria</taxon>
        <taxon>Pseudomonadati</taxon>
        <taxon>Pseudomonadota</taxon>
        <taxon>Gammaproteobacteria</taxon>
        <taxon>Pseudomonadales</taxon>
        <taxon>Pseudomonadaceae</taxon>
        <taxon>Pseudomonas</taxon>
    </lineage>
</organism>
<comment type="caution">
    <text evidence="1">The sequence shown here is derived from an EMBL/GenBank/DDBJ whole genome shotgun (WGS) entry which is preliminary data.</text>
</comment>
<keyword evidence="2" id="KW-1185">Reference proteome</keyword>
<dbReference type="SUPFAM" id="SSF53474">
    <property type="entry name" value="alpha/beta-Hydrolases"/>
    <property type="match status" value="1"/>
</dbReference>
<evidence type="ECO:0000313" key="1">
    <source>
        <dbReference type="EMBL" id="GFM93469.1"/>
    </source>
</evidence>
<dbReference type="Proteomes" id="UP000614982">
    <property type="component" value="Unassembled WGS sequence"/>
</dbReference>
<name>A0ABQ1DR56_PSECI</name>
<proteinExistence type="predicted"/>
<dbReference type="Gene3D" id="3.40.50.1820">
    <property type="entry name" value="alpha/beta hydrolase"/>
    <property type="match status" value="1"/>
</dbReference>
<sequence>MKSQGWKIVKNEWGDYVELHLDVPMPISSRYPTLLIDGLEYEAILSEDRKVLRTTVPVFEVEHVKEVTSPELFLPCKNKHDKPFKKSKRKTSESARLAAPDALSVGPYAVIRYDYDYGDEALELPDGWSGIEFRAAVYMPDSQGVYPVVILLHGRHSTCEFPSESYWPCRGEAQPIPSFEGYGAAAEALASHGYVVVSLSANGITAYESVGFRENADRARGHLILAHLDLLSEANKGNRPELSLLEGRLDLDAIGLMGHSRGGSGVAWAVSLNRLLDKNHGIQAAVLLGSTTFDDIAIPGTHTAAILPFLDGDVAWLDAQRNSDISRFAFEDDVFRSSVLLLGANHNYFNTEWSPGSRSGGDDTEGFWGDIEVSRHRPIEQQRLGAFYLAGFFRLILGREQEFLVLFDGSPITIPMLPRASVQSTAYFPASSRYTVQSFENMHSHDTLLMPGEWDWTVTEGVGEVVAAPLPKFCGLRSTHHRRHGFLNLKSLGFQSPAKLELHVRDVGSPVDLSLYTHLSFHIDYMQEESPVESVELQITLDGATVDLTPTLQERWPLPEIINGVETFLQRQISVPLEAFSLEGPVSALTFTLPSGGDIGLSDIVFVKPSLGKNEPLRLPFVSAMEDVFVVATGQEQTLEVEAFLSEASLVRVPMWMSFRIIHRVLGEMSFEEPLVFEPGEQSKTARFTIPAGGFRSFIGGEVEGRPCYIVPVKLEALANALFARPAMQFQVLPFP</sequence>
<dbReference type="EMBL" id="BLWA01000010">
    <property type="protein sequence ID" value="GFM93469.1"/>
    <property type="molecule type" value="Genomic_DNA"/>
</dbReference>
<dbReference type="GeneID" id="45541133"/>
<reference evidence="1 2" key="1">
    <citation type="submission" date="2020-05" db="EMBL/GenBank/DDBJ databases">
        <title>Genetic diversity of Pseudomonas cichorii.</title>
        <authorList>
            <person name="Tani S."/>
            <person name="Yagi H."/>
            <person name="Hashimoto S."/>
            <person name="Iiyama K."/>
            <person name="Furuya N."/>
        </authorList>
    </citation>
    <scope>NUCLEOTIDE SEQUENCE [LARGE SCALE GENOMIC DNA]</scope>
    <source>
        <strain evidence="1 2">LMG 2162</strain>
    </source>
</reference>